<reference evidence="3" key="1">
    <citation type="journal article" date="2019" name="Int. J. Syst. Evol. Microbiol.">
        <title>The Global Catalogue of Microorganisms (GCM) 10K type strain sequencing project: providing services to taxonomists for standard genome sequencing and annotation.</title>
        <authorList>
            <consortium name="The Broad Institute Genomics Platform"/>
            <consortium name="The Broad Institute Genome Sequencing Center for Infectious Disease"/>
            <person name="Wu L."/>
            <person name="Ma J."/>
        </authorList>
    </citation>
    <scope>NUCLEOTIDE SEQUENCE [LARGE SCALE GENOMIC DNA]</scope>
    <source>
        <strain evidence="3">NBRC 100033</strain>
    </source>
</reference>
<feature type="transmembrane region" description="Helical" evidence="1">
    <location>
        <begin position="30"/>
        <end position="49"/>
    </location>
</feature>
<evidence type="ECO:0000313" key="2">
    <source>
        <dbReference type="EMBL" id="GLR64639.1"/>
    </source>
</evidence>
<proteinExistence type="predicted"/>
<dbReference type="Proteomes" id="UP001156682">
    <property type="component" value="Unassembled WGS sequence"/>
</dbReference>
<feature type="transmembrane region" description="Helical" evidence="1">
    <location>
        <begin position="6"/>
        <end position="23"/>
    </location>
</feature>
<sequence length="129" mass="15105">MLTTFYWITSFTIIFAIFYLIAIRFSKPKPALVVTLVLALGSYSFYYFYLEQLLVKRYGGSMVIQIPDGQHHLGVTWKDDHLWIENYDPIKNECIFREYSRGSVLEGQVKLRNCNPWPKQLDSSTPITK</sequence>
<dbReference type="RefSeq" id="WP_027851808.1">
    <property type="nucleotide sequence ID" value="NZ_BSOR01000036.1"/>
</dbReference>
<comment type="caution">
    <text evidence="2">The sequence shown here is derived from an EMBL/GenBank/DDBJ whole genome shotgun (WGS) entry which is preliminary data.</text>
</comment>
<name>A0ABQ5ZXD4_9GAMM</name>
<gene>
    <name evidence="2" type="ORF">GCM10007878_20770</name>
</gene>
<keyword evidence="1" id="KW-0812">Transmembrane</keyword>
<evidence type="ECO:0000313" key="3">
    <source>
        <dbReference type="Proteomes" id="UP001156682"/>
    </source>
</evidence>
<organism evidence="2 3">
    <name type="scientific">Marinospirillum insulare</name>
    <dbReference type="NCBI Taxonomy" id="217169"/>
    <lineage>
        <taxon>Bacteria</taxon>
        <taxon>Pseudomonadati</taxon>
        <taxon>Pseudomonadota</taxon>
        <taxon>Gammaproteobacteria</taxon>
        <taxon>Oceanospirillales</taxon>
        <taxon>Oceanospirillaceae</taxon>
        <taxon>Marinospirillum</taxon>
    </lineage>
</organism>
<keyword evidence="1" id="KW-0472">Membrane</keyword>
<accession>A0ABQ5ZXD4</accession>
<dbReference type="EMBL" id="BSOR01000036">
    <property type="protein sequence ID" value="GLR64639.1"/>
    <property type="molecule type" value="Genomic_DNA"/>
</dbReference>
<protein>
    <submittedName>
        <fullName evidence="2">Uncharacterized protein</fullName>
    </submittedName>
</protein>
<keyword evidence="3" id="KW-1185">Reference proteome</keyword>
<evidence type="ECO:0000256" key="1">
    <source>
        <dbReference type="SAM" id="Phobius"/>
    </source>
</evidence>
<keyword evidence="1" id="KW-1133">Transmembrane helix</keyword>